<comment type="caution">
    <text evidence="2">The sequence shown here is derived from an EMBL/GenBank/DDBJ whole genome shotgun (WGS) entry which is preliminary data.</text>
</comment>
<dbReference type="InterPro" id="IPR051599">
    <property type="entry name" value="Cell_Envelope_Assoc"/>
</dbReference>
<evidence type="ECO:0000313" key="3">
    <source>
        <dbReference type="Proteomes" id="UP000322244"/>
    </source>
</evidence>
<evidence type="ECO:0000313" key="2">
    <source>
        <dbReference type="EMBL" id="KAA0021452.1"/>
    </source>
</evidence>
<proteinExistence type="predicted"/>
<dbReference type="AlphaFoldDB" id="A0A5A7S8H5"/>
<name>A0A5A7S8H5_9NOCA</name>
<dbReference type="PANTHER" id="PTHR30336:SF6">
    <property type="entry name" value="INTEGRAL MEMBRANE PROTEIN"/>
    <property type="match status" value="1"/>
</dbReference>
<sequence>MPMLAGRLDTTAALIEAGKAQTVLVSGDGNGTSGDEIAAMTQYLIERGVPRDRIVEDPYGVCTYDSIVRASEKFGIERALVVTQRFHLSRSLALCGAIGIDAAGVEAECDCRRITLAKNLAREWLLSEPKAILDLALRPRPAVG</sequence>
<keyword evidence="3" id="KW-1185">Reference proteome</keyword>
<dbReference type="OrthoDB" id="9782395at2"/>
<gene>
    <name evidence="2" type="ORF">FOY51_18835</name>
</gene>
<dbReference type="GO" id="GO:0005886">
    <property type="term" value="C:plasma membrane"/>
    <property type="evidence" value="ECO:0007669"/>
    <property type="project" value="TreeGrafter"/>
</dbReference>
<dbReference type="PANTHER" id="PTHR30336">
    <property type="entry name" value="INNER MEMBRANE PROTEIN, PROBABLE PERMEASE"/>
    <property type="match status" value="1"/>
</dbReference>
<dbReference type="CDD" id="cd06259">
    <property type="entry name" value="YdcF-like"/>
    <property type="match status" value="1"/>
</dbReference>
<organism evidence="2 3">
    <name type="scientific">Antrihabitans cavernicola</name>
    <dbReference type="NCBI Taxonomy" id="2495913"/>
    <lineage>
        <taxon>Bacteria</taxon>
        <taxon>Bacillati</taxon>
        <taxon>Actinomycetota</taxon>
        <taxon>Actinomycetes</taxon>
        <taxon>Mycobacteriales</taxon>
        <taxon>Nocardiaceae</taxon>
        <taxon>Antrihabitans</taxon>
    </lineage>
</organism>
<dbReference type="EMBL" id="VLNY01000010">
    <property type="protein sequence ID" value="KAA0021452.1"/>
    <property type="molecule type" value="Genomic_DNA"/>
</dbReference>
<accession>A0A5A7S8H5</accession>
<feature type="domain" description="DUF218" evidence="1">
    <location>
        <begin position="2"/>
        <end position="125"/>
    </location>
</feature>
<evidence type="ECO:0000259" key="1">
    <source>
        <dbReference type="Pfam" id="PF02698"/>
    </source>
</evidence>
<dbReference type="Proteomes" id="UP000322244">
    <property type="component" value="Unassembled WGS sequence"/>
</dbReference>
<dbReference type="InterPro" id="IPR003848">
    <property type="entry name" value="DUF218"/>
</dbReference>
<protein>
    <recommendedName>
        <fullName evidence="1">DUF218 domain-containing protein</fullName>
    </recommendedName>
</protein>
<dbReference type="Pfam" id="PF02698">
    <property type="entry name" value="DUF218"/>
    <property type="match status" value="1"/>
</dbReference>
<reference evidence="2 3" key="1">
    <citation type="submission" date="2019-07" db="EMBL/GenBank/DDBJ databases">
        <title>Rhodococcus cavernicolus sp. nov., isolated from a cave.</title>
        <authorList>
            <person name="Lee S.D."/>
        </authorList>
    </citation>
    <scope>NUCLEOTIDE SEQUENCE [LARGE SCALE GENOMIC DNA]</scope>
    <source>
        <strain evidence="2 3">C1-24</strain>
    </source>
</reference>